<proteinExistence type="predicted"/>
<accession>A0ABZ2ZG94</accession>
<dbReference type="RefSeq" id="WP_342025715.1">
    <property type="nucleotide sequence ID" value="NZ_CP151651.1"/>
</dbReference>
<evidence type="ECO:0000313" key="1">
    <source>
        <dbReference type="EMBL" id="WZP07166.1"/>
    </source>
</evidence>
<dbReference type="EMBL" id="CP151651">
    <property type="protein sequence ID" value="WZP07166.1"/>
    <property type="molecule type" value="Genomic_DNA"/>
</dbReference>
<sequence length="56" mass="6699">MEPLIYQIWGVGRNLLEVERDFNRLIEKVENNNISKMELLSELHMLKSKLFPPEKD</sequence>
<evidence type="ECO:0000313" key="2">
    <source>
        <dbReference type="Proteomes" id="UP001472074"/>
    </source>
</evidence>
<dbReference type="Proteomes" id="UP001472074">
    <property type="component" value="Chromosome"/>
</dbReference>
<keyword evidence="2" id="KW-1185">Reference proteome</keyword>
<organism evidence="1 2">
    <name type="scientific">Cytobacillus pseudoceanisediminis</name>
    <dbReference type="NCBI Taxonomy" id="3051614"/>
    <lineage>
        <taxon>Bacteria</taxon>
        <taxon>Bacillati</taxon>
        <taxon>Bacillota</taxon>
        <taxon>Bacilli</taxon>
        <taxon>Bacillales</taxon>
        <taxon>Bacillaceae</taxon>
        <taxon>Cytobacillus</taxon>
    </lineage>
</organism>
<name>A0ABZ2ZG94_9BACI</name>
<protein>
    <submittedName>
        <fullName evidence="1">Uncharacterized protein</fullName>
    </submittedName>
</protein>
<gene>
    <name evidence="1" type="ORF">AADC60_24445</name>
</gene>
<reference evidence="1 2" key="1">
    <citation type="submission" date="2024-04" db="EMBL/GenBank/DDBJ databases">
        <title>Screening of coral probiotics and analysis of their probiotic properties.</title>
        <authorList>
            <person name="Wang S."/>
        </authorList>
    </citation>
    <scope>NUCLEOTIDE SEQUENCE [LARGE SCALE GENOMIC DNA]</scope>
    <source>
        <strain evidence="1 2">GXU-Z9</strain>
    </source>
</reference>